<evidence type="ECO:0000313" key="8">
    <source>
        <dbReference type="Proteomes" id="UP001500218"/>
    </source>
</evidence>
<dbReference type="InterPro" id="IPR029068">
    <property type="entry name" value="Glyas_Bleomycin-R_OHBP_Dase"/>
</dbReference>
<dbReference type="Gene3D" id="3.10.180.10">
    <property type="entry name" value="2,3-Dihydroxybiphenyl 1,2-Dioxygenase, domain 1"/>
    <property type="match status" value="2"/>
</dbReference>
<keyword evidence="5" id="KW-0408">Iron</keyword>
<dbReference type="GO" id="GO:0051213">
    <property type="term" value="F:dioxygenase activity"/>
    <property type="evidence" value="ECO:0007669"/>
    <property type="project" value="UniProtKB-KW"/>
</dbReference>
<dbReference type="Pfam" id="PF00903">
    <property type="entry name" value="Glyoxalase"/>
    <property type="match status" value="2"/>
</dbReference>
<dbReference type="CDD" id="cd07250">
    <property type="entry name" value="HPPD_C_like"/>
    <property type="match status" value="1"/>
</dbReference>
<evidence type="ECO:0000256" key="1">
    <source>
        <dbReference type="ARBA" id="ARBA00001962"/>
    </source>
</evidence>
<protein>
    <submittedName>
        <fullName evidence="7">4-hydroxyphenylpyruvate dioxygenase</fullName>
    </submittedName>
</protein>
<proteinExistence type="inferred from homology"/>
<keyword evidence="4" id="KW-0677">Repeat</keyword>
<comment type="similarity">
    <text evidence="2">Belongs to the 4HPPD family.</text>
</comment>
<dbReference type="PANTHER" id="PTHR11959:SF1">
    <property type="entry name" value="4-HYDROXYPHENYLPYRUVATE DIOXYGENASE"/>
    <property type="match status" value="1"/>
</dbReference>
<evidence type="ECO:0000259" key="6">
    <source>
        <dbReference type="PROSITE" id="PS51819"/>
    </source>
</evidence>
<dbReference type="SUPFAM" id="SSF54593">
    <property type="entry name" value="Glyoxalase/Bleomycin resistance protein/Dihydroxybiphenyl dioxygenase"/>
    <property type="match status" value="1"/>
</dbReference>
<dbReference type="PANTHER" id="PTHR11959">
    <property type="entry name" value="4-HYDROXYPHENYLPYRUVATE DIOXYGENASE"/>
    <property type="match status" value="1"/>
</dbReference>
<dbReference type="Proteomes" id="UP001500218">
    <property type="component" value="Unassembled WGS sequence"/>
</dbReference>
<dbReference type="InterPro" id="IPR005956">
    <property type="entry name" value="4OHPhenylPyrv_dOase"/>
</dbReference>
<dbReference type="InterPro" id="IPR041736">
    <property type="entry name" value="4OHPhenylPyrv_dOase_N"/>
</dbReference>
<dbReference type="NCBIfam" id="TIGR01263">
    <property type="entry name" value="4HPPD"/>
    <property type="match status" value="1"/>
</dbReference>
<reference evidence="7 8" key="1">
    <citation type="journal article" date="2019" name="Int. J. Syst. Evol. Microbiol.">
        <title>The Global Catalogue of Microorganisms (GCM) 10K type strain sequencing project: providing services to taxonomists for standard genome sequencing and annotation.</title>
        <authorList>
            <consortium name="The Broad Institute Genomics Platform"/>
            <consortium name="The Broad Institute Genome Sequencing Center for Infectious Disease"/>
            <person name="Wu L."/>
            <person name="Ma J."/>
        </authorList>
    </citation>
    <scope>NUCLEOTIDE SEQUENCE [LARGE SCALE GENOMIC DNA]</scope>
    <source>
        <strain evidence="7 8">JCM 13250</strain>
    </source>
</reference>
<evidence type="ECO:0000256" key="3">
    <source>
        <dbReference type="ARBA" id="ARBA00022723"/>
    </source>
</evidence>
<dbReference type="CDD" id="cd08342">
    <property type="entry name" value="HPPD_N_like"/>
    <property type="match status" value="1"/>
</dbReference>
<comment type="cofactor">
    <cofactor evidence="1">
        <name>Fe cation</name>
        <dbReference type="ChEBI" id="CHEBI:24875"/>
    </cofactor>
</comment>
<dbReference type="EMBL" id="BAAALT010000213">
    <property type="protein sequence ID" value="GAA1824632.1"/>
    <property type="molecule type" value="Genomic_DNA"/>
</dbReference>
<dbReference type="RefSeq" id="WP_344137528.1">
    <property type="nucleotide sequence ID" value="NZ_BAAALT010000213.1"/>
</dbReference>
<dbReference type="InterPro" id="IPR037523">
    <property type="entry name" value="VOC_core"/>
</dbReference>
<name>A0ABN2MFH6_9ACTN</name>
<feature type="domain" description="VOC" evidence="6">
    <location>
        <begin position="5"/>
        <end position="132"/>
    </location>
</feature>
<evidence type="ECO:0000313" key="7">
    <source>
        <dbReference type="EMBL" id="GAA1824632.1"/>
    </source>
</evidence>
<keyword evidence="7" id="KW-0223">Dioxygenase</keyword>
<organism evidence="7 8">
    <name type="scientific">Luedemannella flava</name>
    <dbReference type="NCBI Taxonomy" id="349316"/>
    <lineage>
        <taxon>Bacteria</taxon>
        <taxon>Bacillati</taxon>
        <taxon>Actinomycetota</taxon>
        <taxon>Actinomycetes</taxon>
        <taxon>Micromonosporales</taxon>
        <taxon>Micromonosporaceae</taxon>
        <taxon>Luedemannella</taxon>
    </lineage>
</organism>
<evidence type="ECO:0000256" key="2">
    <source>
        <dbReference type="ARBA" id="ARBA00005877"/>
    </source>
</evidence>
<dbReference type="PROSITE" id="PS51819">
    <property type="entry name" value="VOC"/>
    <property type="match status" value="2"/>
</dbReference>
<keyword evidence="7" id="KW-0560">Oxidoreductase</keyword>
<dbReference type="InterPro" id="IPR004360">
    <property type="entry name" value="Glyas_Fos-R_dOase_dom"/>
</dbReference>
<sequence>MNIQGIDHIEMYVGDARQTAYVLCAAFGFRVRGQGGPETGLAGQRSLLLGQGDVRILVTTGLSADHPATGYVARHGDGVGVIGFGCGDIVEAYATAVAGGATGLRPPTAHGDGVSTAVLSGFGDVTHRLVQRDGATDPFLPGAIDMIAPDPDHGDELLQLIDHAAICLPAGELHATVDFYTDAFGFGEIFSEYIEVGEQGMESRVVQSPSGGVTFTLIQPDTTRNRGQIDDFVSWHGGAGVQHLAFATDDIVRAVHTFAGRGVGFARPPASYYDVLRERVGDVDVDRLREAGVLVDRDHWGQLFQIFTQSLHVRRTFFVELIERHGARTFGSRNIRALYEAKERELAAQRETASS</sequence>
<evidence type="ECO:0000256" key="5">
    <source>
        <dbReference type="ARBA" id="ARBA00023004"/>
    </source>
</evidence>
<keyword evidence="8" id="KW-1185">Reference proteome</keyword>
<accession>A0ABN2MFH6</accession>
<dbReference type="InterPro" id="IPR041735">
    <property type="entry name" value="4OHPhenylPyrv_dOase_C"/>
</dbReference>
<evidence type="ECO:0000256" key="4">
    <source>
        <dbReference type="ARBA" id="ARBA00022737"/>
    </source>
</evidence>
<gene>
    <name evidence="7" type="primary">hppD_3</name>
    <name evidence="7" type="ORF">GCM10009682_50970</name>
</gene>
<comment type="caution">
    <text evidence="7">The sequence shown here is derived from an EMBL/GenBank/DDBJ whole genome shotgun (WGS) entry which is preliminary data.</text>
</comment>
<keyword evidence="3" id="KW-0479">Metal-binding</keyword>
<feature type="domain" description="VOC" evidence="6">
    <location>
        <begin position="160"/>
        <end position="309"/>
    </location>
</feature>
<dbReference type="PIRSF" id="PIRSF009283">
    <property type="entry name" value="HPP_dOase"/>
    <property type="match status" value="1"/>
</dbReference>